<evidence type="ECO:0000313" key="2">
    <source>
        <dbReference type="EMBL" id="GMU07488.1"/>
    </source>
</evidence>
<evidence type="ECO:0000256" key="1">
    <source>
        <dbReference type="SAM" id="MobiDB-lite"/>
    </source>
</evidence>
<accession>A0ABQ6QTZ8</accession>
<comment type="caution">
    <text evidence="2">The sequence shown here is derived from an EMBL/GenBank/DDBJ whole genome shotgun (WGS) entry which is preliminary data.</text>
</comment>
<name>A0ABQ6QTZ8_9BACT</name>
<evidence type="ECO:0000313" key="3">
    <source>
        <dbReference type="Proteomes" id="UP001342631"/>
    </source>
</evidence>
<gene>
    <name evidence="2" type="ORF">ASNO1_37410</name>
</gene>
<dbReference type="EMBL" id="BTTX01000003">
    <property type="protein sequence ID" value="GMU07488.1"/>
    <property type="molecule type" value="Genomic_DNA"/>
</dbReference>
<proteinExistence type="predicted"/>
<sequence>MEDRHRLTVVRRLCGHVSTGPSGVFDQSMARINRPISPPPDSQSIPDSGGDAAVELAWGVLGCFMRPRKRAPDFTAREARLATDWDVRPGKPVKS</sequence>
<feature type="region of interest" description="Disordered" evidence="1">
    <location>
        <begin position="24"/>
        <end position="50"/>
    </location>
</feature>
<protein>
    <submittedName>
        <fullName evidence="2">Uncharacterized protein</fullName>
    </submittedName>
</protein>
<reference evidence="2 3" key="1">
    <citation type="journal article" date="2024" name="Arch. Microbiol.">
        <title>Corallococcus caeni sp. nov., a novel myxobacterium isolated from activated sludge.</title>
        <authorList>
            <person name="Tomita S."/>
            <person name="Nakai R."/>
            <person name="Kuroda K."/>
            <person name="Kurashita H."/>
            <person name="Hatamoto M."/>
            <person name="Yamaguchi T."/>
            <person name="Narihiro T."/>
        </authorList>
    </citation>
    <scope>NUCLEOTIDE SEQUENCE [LARGE SCALE GENOMIC DNA]</scope>
    <source>
        <strain evidence="2 3">NO1</strain>
    </source>
</reference>
<organism evidence="2 3">
    <name type="scientific">Corallococcus caeni</name>
    <dbReference type="NCBI Taxonomy" id="3082388"/>
    <lineage>
        <taxon>Bacteria</taxon>
        <taxon>Pseudomonadati</taxon>
        <taxon>Myxococcota</taxon>
        <taxon>Myxococcia</taxon>
        <taxon>Myxococcales</taxon>
        <taxon>Cystobacterineae</taxon>
        <taxon>Myxococcaceae</taxon>
        <taxon>Corallococcus</taxon>
    </lineage>
</organism>
<keyword evidence="3" id="KW-1185">Reference proteome</keyword>
<dbReference type="Proteomes" id="UP001342631">
    <property type="component" value="Unassembled WGS sequence"/>
</dbReference>